<name>A0A4Z0XYN3_9FIRM</name>
<dbReference type="AlphaFoldDB" id="A0A4Z0XYN3"/>
<protein>
    <recommendedName>
        <fullName evidence="6">33 kDa chaperonin</fullName>
    </recommendedName>
    <alternativeName>
        <fullName evidence="6">Heat shock protein 33 homolog</fullName>
        <shortName evidence="6">HSP33</shortName>
    </alternativeName>
</protein>
<dbReference type="Gene3D" id="3.90.1280.10">
    <property type="entry name" value="HSP33 redox switch-like"/>
    <property type="match status" value="1"/>
</dbReference>
<evidence type="ECO:0000256" key="5">
    <source>
        <dbReference type="ARBA" id="ARBA00023284"/>
    </source>
</evidence>
<dbReference type="GO" id="GO:0005737">
    <property type="term" value="C:cytoplasm"/>
    <property type="evidence" value="ECO:0007669"/>
    <property type="project" value="UniProtKB-SubCell"/>
</dbReference>
<gene>
    <name evidence="6 7" type="primary">hslO</name>
    <name evidence="7" type="ORF">CAGA_14410</name>
</gene>
<feature type="disulfide bond" description="Redox-active" evidence="6">
    <location>
        <begin position="271"/>
        <end position="274"/>
    </location>
</feature>
<dbReference type="HAMAP" id="MF_00117">
    <property type="entry name" value="HslO"/>
    <property type="match status" value="1"/>
</dbReference>
<dbReference type="PANTHER" id="PTHR30111">
    <property type="entry name" value="33 KDA CHAPERONIN"/>
    <property type="match status" value="1"/>
</dbReference>
<reference evidence="7 8" key="1">
    <citation type="submission" date="2019-04" db="EMBL/GenBank/DDBJ databases">
        <authorList>
            <person name="Poehlein A."/>
            <person name="Bengelsdorf F.R."/>
            <person name="Duerre P."/>
            <person name="Daniel R."/>
        </authorList>
    </citation>
    <scope>NUCLEOTIDE SEQUENCE [LARGE SCALE GENOMIC DNA]</scope>
    <source>
        <strain evidence="7 8">BS-1</strain>
    </source>
</reference>
<dbReference type="EMBL" id="SRMQ01000005">
    <property type="protein sequence ID" value="TGJ76524.1"/>
    <property type="molecule type" value="Genomic_DNA"/>
</dbReference>
<keyword evidence="4 6" id="KW-0143">Chaperone</keyword>
<comment type="caution">
    <text evidence="7">The sequence shown here is derived from an EMBL/GenBank/DDBJ whole genome shotgun (WGS) entry which is preliminary data.</text>
</comment>
<dbReference type="CDD" id="cd00498">
    <property type="entry name" value="Hsp33"/>
    <property type="match status" value="1"/>
</dbReference>
<dbReference type="Gene3D" id="3.55.30.10">
    <property type="entry name" value="Hsp33 domain"/>
    <property type="match status" value="1"/>
</dbReference>
<dbReference type="InterPro" id="IPR000397">
    <property type="entry name" value="Heat_shock_Hsp33"/>
</dbReference>
<evidence type="ECO:0000256" key="6">
    <source>
        <dbReference type="HAMAP-Rule" id="MF_00117"/>
    </source>
</evidence>
<dbReference type="PIRSF" id="PIRSF005261">
    <property type="entry name" value="Heat_shock_Hsp33"/>
    <property type="match status" value="1"/>
</dbReference>
<keyword evidence="5 6" id="KW-0676">Redox-active center</keyword>
<keyword evidence="3 6" id="KW-1015">Disulfide bond</keyword>
<dbReference type="SUPFAM" id="SSF118352">
    <property type="entry name" value="HSP33 redox switch-like"/>
    <property type="match status" value="1"/>
</dbReference>
<comment type="function">
    <text evidence="6">Redox regulated molecular chaperone. Protects both thermally unfolding and oxidatively damaged proteins from irreversible aggregation. Plays an important role in the bacterial defense system toward oxidative stress.</text>
</comment>
<dbReference type="PANTHER" id="PTHR30111:SF1">
    <property type="entry name" value="33 KDA CHAPERONIN"/>
    <property type="match status" value="1"/>
</dbReference>
<evidence type="ECO:0000256" key="2">
    <source>
        <dbReference type="ARBA" id="ARBA00022833"/>
    </source>
</evidence>
<comment type="similarity">
    <text evidence="6">Belongs to the HSP33 family.</text>
</comment>
<keyword evidence="2 6" id="KW-0862">Zinc</keyword>
<dbReference type="NCBIfam" id="NF001033">
    <property type="entry name" value="PRK00114.1"/>
    <property type="match status" value="1"/>
</dbReference>
<dbReference type="InterPro" id="IPR016154">
    <property type="entry name" value="Heat_shock_Hsp33_C"/>
</dbReference>
<evidence type="ECO:0000313" key="7">
    <source>
        <dbReference type="EMBL" id="TGJ76524.1"/>
    </source>
</evidence>
<dbReference type="RefSeq" id="WP_135659261.1">
    <property type="nucleotide sequence ID" value="NZ_JAJUFJ010000001.1"/>
</dbReference>
<comment type="PTM">
    <text evidence="6">Under oxidizing conditions two disulfide bonds are formed involving the reactive cysteines. Under reducing conditions zinc is bound to the reactive cysteines and the protein is inactive.</text>
</comment>
<dbReference type="InterPro" id="IPR016153">
    <property type="entry name" value="Heat_shock_Hsp33_N"/>
</dbReference>
<organism evidence="7 8">
    <name type="scientific">Caproiciproducens galactitolivorans</name>
    <dbReference type="NCBI Taxonomy" id="642589"/>
    <lineage>
        <taxon>Bacteria</taxon>
        <taxon>Bacillati</taxon>
        <taxon>Bacillota</taxon>
        <taxon>Clostridia</taxon>
        <taxon>Eubacteriales</taxon>
        <taxon>Acutalibacteraceae</taxon>
        <taxon>Caproiciproducens</taxon>
    </lineage>
</organism>
<dbReference type="Pfam" id="PF01430">
    <property type="entry name" value="HSP33"/>
    <property type="match status" value="1"/>
</dbReference>
<dbReference type="GO" id="GO:0042026">
    <property type="term" value="P:protein refolding"/>
    <property type="evidence" value="ECO:0007669"/>
    <property type="project" value="TreeGrafter"/>
</dbReference>
<dbReference type="OrthoDB" id="9776534at2"/>
<keyword evidence="1 6" id="KW-0963">Cytoplasm</keyword>
<evidence type="ECO:0000313" key="8">
    <source>
        <dbReference type="Proteomes" id="UP000297714"/>
    </source>
</evidence>
<dbReference type="SUPFAM" id="SSF64397">
    <property type="entry name" value="Hsp33 domain"/>
    <property type="match status" value="1"/>
</dbReference>
<evidence type="ECO:0000256" key="3">
    <source>
        <dbReference type="ARBA" id="ARBA00023157"/>
    </source>
</evidence>
<comment type="subcellular location">
    <subcellularLocation>
        <location evidence="6">Cytoplasm</location>
    </subcellularLocation>
</comment>
<sequence length="295" mass="31537">MDRIIRCLTSDGGIMAAAIDSTYLVATAQQIHKTSAVATAALGRLLTGTSIMGSMLKKENATVTLKINGKGPLGSVVAVADSKGNCRGYVDHPEVELPLKANGKLDVGGAVGNNGILGVIRDYGEGRPYIGQVEIQSGEIAEDITNYYAVSEQIPTVCALGVLIDKKDIRRILAGGMLIQVLPGANPEDIDRLEKNVQDLEPVTSMLAKGMGIEEMCRTALHGFEMEILDEFPVSYVCNCSLERVERAISTLPAEEILSLAGEDGTAEVKCQYCGHAYPLTEQDLNRIAAQKTKK</sequence>
<accession>A0A4Z0XYN3</accession>
<dbReference type="Proteomes" id="UP000297714">
    <property type="component" value="Unassembled WGS sequence"/>
</dbReference>
<dbReference type="GO" id="GO:0051082">
    <property type="term" value="F:unfolded protein binding"/>
    <property type="evidence" value="ECO:0007669"/>
    <property type="project" value="UniProtKB-UniRule"/>
</dbReference>
<evidence type="ECO:0000256" key="1">
    <source>
        <dbReference type="ARBA" id="ARBA00022490"/>
    </source>
</evidence>
<dbReference type="GO" id="GO:0044183">
    <property type="term" value="F:protein folding chaperone"/>
    <property type="evidence" value="ECO:0007669"/>
    <property type="project" value="TreeGrafter"/>
</dbReference>
<evidence type="ECO:0000256" key="4">
    <source>
        <dbReference type="ARBA" id="ARBA00023186"/>
    </source>
</evidence>
<proteinExistence type="inferred from homology"/>
<keyword evidence="8" id="KW-1185">Reference proteome</keyword>
<feature type="disulfide bond" description="Redox-active" evidence="6">
    <location>
        <begin position="238"/>
        <end position="240"/>
    </location>
</feature>